<evidence type="ECO:0000256" key="3">
    <source>
        <dbReference type="PIRSR" id="PIRSR606689-1"/>
    </source>
</evidence>
<dbReference type="GO" id="GO:0003924">
    <property type="term" value="F:GTPase activity"/>
    <property type="evidence" value="ECO:0007669"/>
    <property type="project" value="InterPro"/>
</dbReference>
<dbReference type="GO" id="GO:0006886">
    <property type="term" value="P:intracellular protein transport"/>
    <property type="evidence" value="ECO:0007669"/>
    <property type="project" value="TreeGrafter"/>
</dbReference>
<protein>
    <submittedName>
        <fullName evidence="6">Uncharacterized protein</fullName>
    </submittedName>
</protein>
<keyword evidence="4" id="KW-0479">Metal-binding</keyword>
<reference evidence="6 7" key="1">
    <citation type="submission" date="2017-11" db="EMBL/GenBank/DDBJ databases">
        <title>De novo assembly and phasing of dikaryotic genomes from two isolates of Puccinia coronata f. sp. avenae, the causal agent of oat crown rust.</title>
        <authorList>
            <person name="Miller M.E."/>
            <person name="Zhang Y."/>
            <person name="Omidvar V."/>
            <person name="Sperschneider J."/>
            <person name="Schwessinger B."/>
            <person name="Raley C."/>
            <person name="Palmer J.M."/>
            <person name="Garnica D."/>
            <person name="Upadhyaya N."/>
            <person name="Rathjen J."/>
            <person name="Taylor J.M."/>
            <person name="Park R.F."/>
            <person name="Dodds P.N."/>
            <person name="Hirsch C.D."/>
            <person name="Kianian S.F."/>
            <person name="Figueroa M."/>
        </authorList>
    </citation>
    <scope>NUCLEOTIDE SEQUENCE [LARGE SCALE GENOMIC DNA]</scope>
    <source>
        <strain evidence="6">12SD80</strain>
    </source>
</reference>
<keyword evidence="2 3" id="KW-0342">GTP-binding</keyword>
<dbReference type="GO" id="GO:0005794">
    <property type="term" value="C:Golgi apparatus"/>
    <property type="evidence" value="ECO:0007669"/>
    <property type="project" value="TreeGrafter"/>
</dbReference>
<keyword evidence="4" id="KW-0460">Magnesium</keyword>
<evidence type="ECO:0000313" key="6">
    <source>
        <dbReference type="EMBL" id="PLW32048.1"/>
    </source>
</evidence>
<feature type="binding site" evidence="4">
    <location>
        <position position="24"/>
    </location>
    <ligand>
        <name>Mg(2+)</name>
        <dbReference type="ChEBI" id="CHEBI:18420"/>
    </ligand>
</feature>
<evidence type="ECO:0000256" key="2">
    <source>
        <dbReference type="ARBA" id="ARBA00023134"/>
    </source>
</evidence>
<dbReference type="GO" id="GO:0043001">
    <property type="term" value="P:Golgi to plasma membrane protein transport"/>
    <property type="evidence" value="ECO:0007669"/>
    <property type="project" value="TreeGrafter"/>
</dbReference>
<dbReference type="InterPro" id="IPR006689">
    <property type="entry name" value="Small_GTPase_ARF/SAR"/>
</dbReference>
<dbReference type="PANTHER" id="PTHR45909:SF1">
    <property type="entry name" value="ADP-RIBOSYLATION FACTOR-RELATED PROTEIN 1"/>
    <property type="match status" value="1"/>
</dbReference>
<feature type="binding site" evidence="3">
    <location>
        <position position="46"/>
    </location>
    <ligand>
        <name>GTP</name>
        <dbReference type="ChEBI" id="CHEBI:37565"/>
    </ligand>
</feature>
<dbReference type="GO" id="GO:0046872">
    <property type="term" value="F:metal ion binding"/>
    <property type="evidence" value="ECO:0007669"/>
    <property type="project" value="UniProtKB-KW"/>
</dbReference>
<dbReference type="PROSITE" id="PS51417">
    <property type="entry name" value="ARF"/>
    <property type="match status" value="1"/>
</dbReference>
<feature type="region of interest" description="Disordered" evidence="5">
    <location>
        <begin position="237"/>
        <end position="263"/>
    </location>
</feature>
<dbReference type="Proteomes" id="UP000235392">
    <property type="component" value="Unassembled WGS sequence"/>
</dbReference>
<dbReference type="PANTHER" id="PTHR45909">
    <property type="entry name" value="ADP-RIBOSYLATION FACTOR-RELATED PROTEIN 1"/>
    <property type="match status" value="1"/>
</dbReference>
<dbReference type="SUPFAM" id="SSF52540">
    <property type="entry name" value="P-loop containing nucleoside triphosphate hydrolases"/>
    <property type="match status" value="1"/>
</dbReference>
<evidence type="ECO:0000256" key="1">
    <source>
        <dbReference type="ARBA" id="ARBA00022741"/>
    </source>
</evidence>
<keyword evidence="1 3" id="KW-0547">Nucleotide-binding</keyword>
<dbReference type="Pfam" id="PF00025">
    <property type="entry name" value="Arf"/>
    <property type="match status" value="1"/>
</dbReference>
<sequence length="292" mass="32149">MLEKVKTIFSPSQPGLSPSQITSTIGQNIGRITLSLIYLKFWDLGGLKDIRRIWEKCCEEADAICWVLDSQDRFWNGWKLDSYHGQSSYQGKGKAKATTEPPGGSERGEGWAELQRVLQHPSIAHSNIPVLIIANKPGRNPRSPPASNSSSAYDHSPLENTTSTSDLDLEDQHHQHLDPMPVEEVKQIFTRLVMESNRSEKDRLLGLSEAHVLGVSALNGYASTGCRYSNYTPPVRMMSNPYNSDPQQPPPSLPSNSARPHHAPMNAAAGLITTDMVIPAKSTVVIDNNNDA</sequence>
<evidence type="ECO:0000256" key="4">
    <source>
        <dbReference type="PIRSR" id="PIRSR606689-2"/>
    </source>
</evidence>
<evidence type="ECO:0000313" key="7">
    <source>
        <dbReference type="Proteomes" id="UP000235392"/>
    </source>
</evidence>
<proteinExistence type="predicted"/>
<dbReference type="GO" id="GO:0034067">
    <property type="term" value="P:protein localization to Golgi apparatus"/>
    <property type="evidence" value="ECO:0007669"/>
    <property type="project" value="TreeGrafter"/>
</dbReference>
<comment type="caution">
    <text evidence="6">The sequence shown here is derived from an EMBL/GenBank/DDBJ whole genome shotgun (WGS) entry which is preliminary data.</text>
</comment>
<feature type="region of interest" description="Disordered" evidence="5">
    <location>
        <begin position="86"/>
        <end position="108"/>
    </location>
</feature>
<dbReference type="AlphaFoldDB" id="A0A2N5U2X0"/>
<accession>A0A2N5U2X0</accession>
<dbReference type="GO" id="GO:0005525">
    <property type="term" value="F:GTP binding"/>
    <property type="evidence" value="ECO:0007669"/>
    <property type="project" value="UniProtKB-KW"/>
</dbReference>
<feature type="region of interest" description="Disordered" evidence="5">
    <location>
        <begin position="134"/>
        <end position="165"/>
    </location>
</feature>
<dbReference type="Gene3D" id="3.40.50.300">
    <property type="entry name" value="P-loop containing nucleotide triphosphate hydrolases"/>
    <property type="match status" value="1"/>
</dbReference>
<dbReference type="InterPro" id="IPR027417">
    <property type="entry name" value="P-loop_NTPase"/>
</dbReference>
<dbReference type="EMBL" id="PGCI01000253">
    <property type="protein sequence ID" value="PLW32048.1"/>
    <property type="molecule type" value="Genomic_DNA"/>
</dbReference>
<evidence type="ECO:0000256" key="5">
    <source>
        <dbReference type="SAM" id="MobiDB-lite"/>
    </source>
</evidence>
<name>A0A2N5U2X0_9BASI</name>
<dbReference type="InterPro" id="IPR024156">
    <property type="entry name" value="Small_GTPase_ARF"/>
</dbReference>
<gene>
    <name evidence="6" type="ORF">PCASD_18462</name>
</gene>
<organism evidence="6 7">
    <name type="scientific">Puccinia coronata f. sp. avenae</name>
    <dbReference type="NCBI Taxonomy" id="200324"/>
    <lineage>
        <taxon>Eukaryota</taxon>
        <taxon>Fungi</taxon>
        <taxon>Dikarya</taxon>
        <taxon>Basidiomycota</taxon>
        <taxon>Pucciniomycotina</taxon>
        <taxon>Pucciniomycetes</taxon>
        <taxon>Pucciniales</taxon>
        <taxon>Pucciniaceae</taxon>
        <taxon>Puccinia</taxon>
    </lineage>
</organism>